<name>A0A183F4K9_HELPZ</name>
<dbReference type="OrthoDB" id="5874107at2759"/>
<dbReference type="GO" id="GO:0046872">
    <property type="term" value="F:metal ion binding"/>
    <property type="evidence" value="ECO:0007669"/>
    <property type="project" value="UniProtKB-KW"/>
</dbReference>
<evidence type="ECO:0000313" key="4">
    <source>
        <dbReference type="EMBL" id="VDO19484.1"/>
    </source>
</evidence>
<dbReference type="Proteomes" id="UP000050761">
    <property type="component" value="Unassembled WGS sequence"/>
</dbReference>
<reference evidence="4 5" key="1">
    <citation type="submission" date="2018-11" db="EMBL/GenBank/DDBJ databases">
        <authorList>
            <consortium name="Pathogen Informatics"/>
        </authorList>
    </citation>
    <scope>NUCLEOTIDE SEQUENCE [LARGE SCALE GENOMIC DNA]</scope>
</reference>
<keyword evidence="5" id="KW-1185">Reference proteome</keyword>
<reference evidence="6" key="2">
    <citation type="submission" date="2019-09" db="UniProtKB">
        <authorList>
            <consortium name="WormBaseParasite"/>
        </authorList>
    </citation>
    <scope>IDENTIFICATION</scope>
</reference>
<dbReference type="WBParaSite" id="HPBE_0000110101-mRNA-1">
    <property type="protein sequence ID" value="HPBE_0000110101-mRNA-1"/>
    <property type="gene ID" value="HPBE_0000110101"/>
</dbReference>
<gene>
    <name evidence="4" type="ORF">HPBE_LOCUS1102</name>
</gene>
<dbReference type="AlphaFoldDB" id="A0A183F4K9"/>
<dbReference type="InterPro" id="IPR027806">
    <property type="entry name" value="HARBI1_dom"/>
</dbReference>
<dbReference type="EMBL" id="UZAH01001078">
    <property type="protein sequence ID" value="VDO19484.1"/>
    <property type="molecule type" value="Genomic_DNA"/>
</dbReference>
<comment type="cofactor">
    <cofactor evidence="1">
        <name>a divalent metal cation</name>
        <dbReference type="ChEBI" id="CHEBI:60240"/>
    </cofactor>
</comment>
<accession>A0A3P7U599</accession>
<evidence type="ECO:0000256" key="1">
    <source>
        <dbReference type="ARBA" id="ARBA00001968"/>
    </source>
</evidence>
<evidence type="ECO:0000313" key="6">
    <source>
        <dbReference type="WBParaSite" id="HPBE_0000110101-mRNA-1"/>
    </source>
</evidence>
<proteinExistence type="predicted"/>
<keyword evidence="2" id="KW-0479">Metal-binding</keyword>
<feature type="domain" description="DDE Tnp4" evidence="3">
    <location>
        <begin position="203"/>
        <end position="309"/>
    </location>
</feature>
<sequence>MSAYSADLAKVVNNIEGAELNALFAAVLERRCATCRFRRRKLGWKSLEACLRSASDIPAEAAEPVRRFYVTPAHAEHMDDRFTSLDSYFCSLKGEQFHEHTRLTPQEFIELHERVAHRLEHPVTHRAPISSKYRLAIALTFLGHGSSFIALAHELKLGRSQFVVYECLSSNRGRVLERGFPGSNSLDVAEKCRRVQEPLEVSKRSLFRTSILKSFLERAEFPGNLGVDGVVDYHIFADGGFAQQSWMQRPFRHAEVTNDLYKTHFNEVFSSARRTVESVFGIIPARFRLFKRVLVGTEDHCKLIVAAALVSSRTLNLKC</sequence>
<dbReference type="Pfam" id="PF13359">
    <property type="entry name" value="DDE_Tnp_4"/>
    <property type="match status" value="1"/>
</dbReference>
<evidence type="ECO:0000256" key="2">
    <source>
        <dbReference type="ARBA" id="ARBA00022723"/>
    </source>
</evidence>
<protein>
    <submittedName>
        <fullName evidence="6">DDE Tnp4 domain-containing protein</fullName>
    </submittedName>
</protein>
<evidence type="ECO:0000259" key="3">
    <source>
        <dbReference type="Pfam" id="PF13359"/>
    </source>
</evidence>
<organism evidence="5 6">
    <name type="scientific">Heligmosomoides polygyrus</name>
    <name type="common">Parasitic roundworm</name>
    <dbReference type="NCBI Taxonomy" id="6339"/>
    <lineage>
        <taxon>Eukaryota</taxon>
        <taxon>Metazoa</taxon>
        <taxon>Ecdysozoa</taxon>
        <taxon>Nematoda</taxon>
        <taxon>Chromadorea</taxon>
        <taxon>Rhabditida</taxon>
        <taxon>Rhabditina</taxon>
        <taxon>Rhabditomorpha</taxon>
        <taxon>Strongyloidea</taxon>
        <taxon>Heligmosomidae</taxon>
        <taxon>Heligmosomoides</taxon>
    </lineage>
</organism>
<evidence type="ECO:0000313" key="5">
    <source>
        <dbReference type="Proteomes" id="UP000050761"/>
    </source>
</evidence>
<accession>A0A183F4K9</accession>